<organism evidence="1 2">
    <name type="scientific">Clostridium thermobutyricum</name>
    <dbReference type="NCBI Taxonomy" id="29372"/>
    <lineage>
        <taxon>Bacteria</taxon>
        <taxon>Bacillati</taxon>
        <taxon>Bacillota</taxon>
        <taxon>Clostridia</taxon>
        <taxon>Eubacteriales</taxon>
        <taxon>Clostridiaceae</taxon>
        <taxon>Clostridium</taxon>
    </lineage>
</organism>
<sequence>MHILYKLDSIVLSALEIGLETATFVVGYHLTY</sequence>
<keyword evidence="2" id="KW-1185">Reference proteome</keyword>
<gene>
    <name evidence="1" type="ORF">HMPREF1092_02244</name>
</gene>
<reference evidence="1 2" key="1">
    <citation type="submission" date="2013-01" db="EMBL/GenBank/DDBJ databases">
        <title>The Genome Sequence of Clostridium colicanis 209318.</title>
        <authorList>
            <consortium name="The Broad Institute Genome Sequencing Platform"/>
            <person name="Earl A."/>
            <person name="Ward D."/>
            <person name="Feldgarden M."/>
            <person name="Gevers D."/>
            <person name="Courvalin P."/>
            <person name="Lambert T."/>
            <person name="Walker B."/>
            <person name="Young S.K."/>
            <person name="Zeng Q."/>
            <person name="Gargeya S."/>
            <person name="Fitzgerald M."/>
            <person name="Haas B."/>
            <person name="Abouelleil A."/>
            <person name="Alvarado L."/>
            <person name="Arachchi H.M."/>
            <person name="Berlin A.M."/>
            <person name="Chapman S.B."/>
            <person name="Dewar J."/>
            <person name="Goldberg J."/>
            <person name="Griggs A."/>
            <person name="Gujja S."/>
            <person name="Hansen M."/>
            <person name="Howarth C."/>
            <person name="Imamovic A."/>
            <person name="Larimer J."/>
            <person name="McCowan C."/>
            <person name="Murphy C."/>
            <person name="Neiman D."/>
            <person name="Pearson M."/>
            <person name="Priest M."/>
            <person name="Roberts A."/>
            <person name="Saif S."/>
            <person name="Shea T."/>
            <person name="Sisk P."/>
            <person name="Sykes S."/>
            <person name="Wortman J."/>
            <person name="Nusbaum C."/>
            <person name="Birren B."/>
        </authorList>
    </citation>
    <scope>NUCLEOTIDE SEQUENCE [LARGE SCALE GENOMIC DNA]</scope>
    <source>
        <strain evidence="1 2">209318</strain>
    </source>
</reference>
<dbReference type="HOGENOM" id="CLU_3388813_0_0_9"/>
<evidence type="ECO:0000313" key="2">
    <source>
        <dbReference type="Proteomes" id="UP000013097"/>
    </source>
</evidence>
<comment type="caution">
    <text evidence="1">The sequence shown here is derived from an EMBL/GenBank/DDBJ whole genome shotgun (WGS) entry which is preliminary data.</text>
</comment>
<protein>
    <submittedName>
        <fullName evidence="1">Uncharacterized protein</fullName>
    </submittedName>
</protein>
<dbReference type="EMBL" id="AGYT01000011">
    <property type="protein sequence ID" value="ENZ00893.1"/>
    <property type="molecule type" value="Genomic_DNA"/>
</dbReference>
<dbReference type="Proteomes" id="UP000013097">
    <property type="component" value="Unassembled WGS sequence"/>
</dbReference>
<name>N9XMG5_9CLOT</name>
<accession>N9XMG5</accession>
<evidence type="ECO:0000313" key="1">
    <source>
        <dbReference type="EMBL" id="ENZ00893.1"/>
    </source>
</evidence>
<dbReference type="AlphaFoldDB" id="N9XMG5"/>
<proteinExistence type="predicted"/>